<organism evidence="1 2">
    <name type="scientific">Xylanibacter brevis</name>
    <dbReference type="NCBI Taxonomy" id="83231"/>
    <lineage>
        <taxon>Bacteria</taxon>
        <taxon>Pseudomonadati</taxon>
        <taxon>Bacteroidota</taxon>
        <taxon>Bacteroidia</taxon>
        <taxon>Bacteroidales</taxon>
        <taxon>Prevotellaceae</taxon>
        <taxon>Xylanibacter</taxon>
    </lineage>
</organism>
<sequence>MKRLFTQIAMMTLAIVGYAQSDIHFSTVKATDKNLPAEVIDALDLKMHQVLNRNSAAAADVYNVFAIEPALSLGDVLSTEGMVRNVSVAKGELVLIAKNIIDGTEYYSLTIPVEADAVGDKDKALMKLVQNIKVTNPAFTRFIRTTRQKIADYYAANCAIILQKAQALYNQRRYQEAVIYLSAVTGNIPCYDQAYALQQEIAANIPAGPDTVIVEKEVEKPVIVEVEKPVIVEVEKPQPATPVIDQKAPQMPPYELTISVNDLDFRILRCYGNKEQNRITIETEFCNRRMNTEKGDIEIKSAFDENAKELERYNFSVNENDSSYDWRNMPPKLAMKQDFYLIKADHFIPKISYIKLKVRDAIIEIRNLPVEW</sequence>
<comment type="caution">
    <text evidence="1">The sequence shown here is derived from an EMBL/GenBank/DDBJ whole genome shotgun (WGS) entry which is preliminary data.</text>
</comment>
<gene>
    <name evidence="1" type="ORF">I6E12_08095</name>
</gene>
<proteinExistence type="predicted"/>
<dbReference type="EMBL" id="JADYTN010000016">
    <property type="protein sequence ID" value="MCF2564071.1"/>
    <property type="molecule type" value="Genomic_DNA"/>
</dbReference>
<protein>
    <submittedName>
        <fullName evidence="1">Uncharacterized protein</fullName>
    </submittedName>
</protein>
<evidence type="ECO:0000313" key="1">
    <source>
        <dbReference type="EMBL" id="MCF2564071.1"/>
    </source>
</evidence>
<dbReference type="Proteomes" id="UP001200470">
    <property type="component" value="Unassembled WGS sequence"/>
</dbReference>
<keyword evidence="2" id="KW-1185">Reference proteome</keyword>
<name>A0ABS9CG47_9BACT</name>
<evidence type="ECO:0000313" key="2">
    <source>
        <dbReference type="Proteomes" id="UP001200470"/>
    </source>
</evidence>
<reference evidence="1 2" key="1">
    <citation type="submission" date="2020-12" db="EMBL/GenBank/DDBJ databases">
        <title>Whole genome sequences of gut porcine anaerobes.</title>
        <authorList>
            <person name="Kubasova T."/>
            <person name="Jahodarova E."/>
            <person name="Rychlik I."/>
        </authorList>
    </citation>
    <scope>NUCLEOTIDE SEQUENCE [LARGE SCALE GENOMIC DNA]</scope>
    <source>
        <strain evidence="1 2">An925</strain>
    </source>
</reference>
<accession>A0ABS9CG47</accession>
<dbReference type="RefSeq" id="WP_094391366.1">
    <property type="nucleotide sequence ID" value="NZ_JADYTN010000016.1"/>
</dbReference>